<reference evidence="2" key="1">
    <citation type="submission" date="2021-03" db="EMBL/GenBank/DDBJ databases">
        <title>Whole genome shotgun sequence of Actinoplanes consettensis NBRC 14913.</title>
        <authorList>
            <person name="Komaki H."/>
            <person name="Tamura T."/>
        </authorList>
    </citation>
    <scope>NUCLEOTIDE SEQUENCE</scope>
    <source>
        <strain evidence="2">NBRC 14913</strain>
    </source>
</reference>
<evidence type="ECO:0000313" key="2">
    <source>
        <dbReference type="EMBL" id="GIM79126.1"/>
    </source>
</evidence>
<evidence type="ECO:0000259" key="1">
    <source>
        <dbReference type="Pfam" id="PF13185"/>
    </source>
</evidence>
<proteinExistence type="predicted"/>
<organism evidence="2 3">
    <name type="scientific">Winogradskya consettensis</name>
    <dbReference type="NCBI Taxonomy" id="113560"/>
    <lineage>
        <taxon>Bacteria</taxon>
        <taxon>Bacillati</taxon>
        <taxon>Actinomycetota</taxon>
        <taxon>Actinomycetes</taxon>
        <taxon>Micromonosporales</taxon>
        <taxon>Micromonosporaceae</taxon>
        <taxon>Winogradskya</taxon>
    </lineage>
</organism>
<gene>
    <name evidence="2" type="ORF">Aco04nite_63960</name>
</gene>
<evidence type="ECO:0000313" key="3">
    <source>
        <dbReference type="Proteomes" id="UP000680865"/>
    </source>
</evidence>
<dbReference type="EMBL" id="BOQP01000036">
    <property type="protein sequence ID" value="GIM79126.1"/>
    <property type="molecule type" value="Genomic_DNA"/>
</dbReference>
<accession>A0A919SV18</accession>
<comment type="caution">
    <text evidence="2">The sequence shown here is derived from an EMBL/GenBank/DDBJ whole genome shotgun (WGS) entry which is preliminary data.</text>
</comment>
<dbReference type="AlphaFoldDB" id="A0A919SV18"/>
<dbReference type="InterPro" id="IPR029016">
    <property type="entry name" value="GAF-like_dom_sf"/>
</dbReference>
<dbReference type="Gene3D" id="3.30.450.40">
    <property type="match status" value="1"/>
</dbReference>
<dbReference type="Proteomes" id="UP000680865">
    <property type="component" value="Unassembled WGS sequence"/>
</dbReference>
<dbReference type="Pfam" id="PF13185">
    <property type="entry name" value="GAF_2"/>
    <property type="match status" value="1"/>
</dbReference>
<feature type="domain" description="GAF" evidence="1">
    <location>
        <begin position="26"/>
        <end position="87"/>
    </location>
</feature>
<dbReference type="SUPFAM" id="SSF55781">
    <property type="entry name" value="GAF domain-like"/>
    <property type="match status" value="1"/>
</dbReference>
<keyword evidence="3" id="KW-1185">Reference proteome</keyword>
<name>A0A919SV18_9ACTN</name>
<protein>
    <recommendedName>
        <fullName evidence="1">GAF domain-containing protein</fullName>
    </recommendedName>
</protein>
<sequence>MPNAPIPGTAEVSATTLSLPTMSAEDRWTVWTAQATQAGARSSLSIGLPLHEKISGALNVYATEPQAFDDDVIVLGETFAGYAAVALAILTQLSQNTNRKLREVAEALVASADPGNQP</sequence>
<dbReference type="RefSeq" id="WP_308161706.1">
    <property type="nucleotide sequence ID" value="NZ_BAAATW010000017.1"/>
</dbReference>
<dbReference type="InterPro" id="IPR003018">
    <property type="entry name" value="GAF"/>
</dbReference>